<dbReference type="AlphaFoldDB" id="Q5N7T8"/>
<accession>Q5N7T8</accession>
<dbReference type="InterPro" id="IPR026960">
    <property type="entry name" value="RVT-Znf"/>
</dbReference>
<name>Q5N7T8_ORYSJ</name>
<protein>
    <recommendedName>
        <fullName evidence="1">Reverse transcriptase zinc-binding domain-containing protein</fullName>
    </recommendedName>
</protein>
<dbReference type="EMBL" id="AP003442">
    <property type="protein sequence ID" value="BAD82466.1"/>
    <property type="molecule type" value="Genomic_DNA"/>
</dbReference>
<gene>
    <name evidence="2" type="primary">B1096A10.28</name>
</gene>
<dbReference type="Pfam" id="PF13966">
    <property type="entry name" value="zf-RVT"/>
    <property type="match status" value="1"/>
</dbReference>
<organism evidence="2">
    <name type="scientific">Oryza sativa subsp. japonica</name>
    <name type="common">Rice</name>
    <dbReference type="NCBI Taxonomy" id="39947"/>
    <lineage>
        <taxon>Eukaryota</taxon>
        <taxon>Viridiplantae</taxon>
        <taxon>Streptophyta</taxon>
        <taxon>Embryophyta</taxon>
        <taxon>Tracheophyta</taxon>
        <taxon>Spermatophyta</taxon>
        <taxon>Magnoliopsida</taxon>
        <taxon>Liliopsida</taxon>
        <taxon>Poales</taxon>
        <taxon>Poaceae</taxon>
        <taxon>BOP clade</taxon>
        <taxon>Oryzoideae</taxon>
        <taxon>Oryzeae</taxon>
        <taxon>Oryzinae</taxon>
        <taxon>Oryza</taxon>
        <taxon>Oryza sativa</taxon>
    </lineage>
</organism>
<dbReference type="Proteomes" id="UP000817658">
    <property type="component" value="Chromosome 1"/>
</dbReference>
<evidence type="ECO:0000313" key="2">
    <source>
        <dbReference type="EMBL" id="BAD82466.1"/>
    </source>
</evidence>
<feature type="domain" description="Reverse transcriptase zinc-binding" evidence="1">
    <location>
        <begin position="28"/>
        <end position="83"/>
    </location>
</feature>
<proteinExistence type="predicted"/>
<sequence>MICRLNSHRSRIGAAGRDVTGSYTKQILNLSVQCLLVALNICWIADRLWSRGLPHPDRYILCDQQDESINHILVGCPDSRQLWWWTLRAIGHPNCLPVNEASFHQWMCDNRMVLSESHRRGFDTVVTLVAWTIWKERNGWIFNQQCRSWVDVARGMVDEASLWRKANPAIPALQFRREFGRQNQRER</sequence>
<evidence type="ECO:0000259" key="1">
    <source>
        <dbReference type="Pfam" id="PF13966"/>
    </source>
</evidence>
<reference evidence="2" key="1">
    <citation type="journal article" date="2002" name="Nature">
        <title>The genome sequence and structure of rice chromosome 1.</title>
        <authorList>
            <person name="Sasaki T."/>
            <person name="Matsumoto T."/>
            <person name="Yamamoto K."/>
            <person name="Sakata K."/>
            <person name="Baba T."/>
            <person name="Katayose Y."/>
            <person name="Wu J."/>
            <person name="Niimura Y."/>
            <person name="Cheng Z."/>
            <person name="Nagamura Y."/>
            <person name="Antonio B.A."/>
            <person name="Kanamori H."/>
            <person name="Hosokawa S."/>
            <person name="Masukawa M."/>
            <person name="Arikawa K."/>
            <person name="Chiden Y."/>
            <person name="Hayashi M."/>
            <person name="Okamoto M."/>
            <person name="Ando T."/>
            <person name="Aoki H."/>
            <person name="Arita K."/>
            <person name="Hamada M."/>
            <person name="Harada C."/>
            <person name="Hijishita S."/>
            <person name="Honda M."/>
            <person name="Ichikawa Y."/>
            <person name="Idonuma A."/>
            <person name="Iijima M."/>
            <person name="Ikeda M."/>
            <person name="Ikeno M."/>
            <person name="Itoh S."/>
            <person name="Itoh T."/>
            <person name="Itoh Y."/>
            <person name="Itoh Y."/>
            <person name="Iwabuchi A."/>
            <person name="Kamiya K."/>
            <person name="Karasawa W."/>
            <person name="Katagiri S."/>
            <person name="Kikuta A."/>
            <person name="Kobayashi N."/>
            <person name="Kono I."/>
            <person name="Machita K."/>
            <person name="Maehara T."/>
            <person name="Mizuno H."/>
            <person name="Mizubayashi T."/>
            <person name="Mukai Y."/>
            <person name="Nagasaki H."/>
            <person name="Nakashima M."/>
            <person name="Nakama Y."/>
            <person name="Nakamichi Y."/>
            <person name="Nakamura M."/>
            <person name="Namiki N."/>
            <person name="Negishi M."/>
            <person name="Ohta I."/>
            <person name="Ono N."/>
            <person name="Saji S."/>
            <person name="Sakai K."/>
            <person name="Shibata M."/>
            <person name="Shimokawa T."/>
            <person name="Shomura A."/>
            <person name="Song J."/>
            <person name="Takazaki Y."/>
            <person name="Terasawa K."/>
            <person name="Tsuji K."/>
            <person name="Waki K."/>
            <person name="Yamagata H."/>
            <person name="Yamane H."/>
            <person name="Yoshiki S."/>
            <person name="Yoshihara R."/>
            <person name="Yukawa K."/>
            <person name="Zhong H."/>
            <person name="Iwama H."/>
            <person name="Endo T."/>
            <person name="Ito H."/>
            <person name="Hahn J.H."/>
            <person name="Kim H.I."/>
            <person name="Eun M.Y."/>
            <person name="Yano M."/>
            <person name="Jiang J."/>
            <person name="Gojobori T."/>
        </authorList>
    </citation>
    <scope>NUCLEOTIDE SEQUENCE [LARGE SCALE GENOMIC DNA]</scope>
</reference>